<reference evidence="2 3" key="1">
    <citation type="submission" date="2017-06" db="EMBL/GenBank/DDBJ databases">
        <title>Global population genomics of the pathogenic fungus Cryptococcus neoformans var. grubii.</title>
        <authorList>
            <person name="Cuomo C."/>
            <person name="Litvintseva A."/>
            <person name="Chen Y."/>
            <person name="Young S."/>
            <person name="Zeng Q."/>
            <person name="Chapman S."/>
            <person name="Gujja S."/>
            <person name="Saif S."/>
            <person name="Birren B."/>
        </authorList>
    </citation>
    <scope>NUCLEOTIDE SEQUENCE [LARGE SCALE GENOMIC DNA]</scope>
    <source>
        <strain evidence="2 3">Tu259-1</strain>
    </source>
</reference>
<feature type="compositionally biased region" description="Basic and acidic residues" evidence="1">
    <location>
        <begin position="400"/>
        <end position="417"/>
    </location>
</feature>
<gene>
    <name evidence="2" type="ORF">C361_06890</name>
</gene>
<evidence type="ECO:0000256" key="1">
    <source>
        <dbReference type="SAM" id="MobiDB-lite"/>
    </source>
</evidence>
<dbReference type="GO" id="GO:0006897">
    <property type="term" value="P:endocytosis"/>
    <property type="evidence" value="ECO:0007669"/>
    <property type="project" value="InterPro"/>
</dbReference>
<feature type="region of interest" description="Disordered" evidence="1">
    <location>
        <begin position="83"/>
        <end position="266"/>
    </location>
</feature>
<feature type="compositionally biased region" description="Polar residues" evidence="1">
    <location>
        <begin position="621"/>
        <end position="646"/>
    </location>
</feature>
<comment type="caution">
    <text evidence="2">The sequence shown here is derived from an EMBL/GenBank/DDBJ whole genome shotgun (WGS) entry which is preliminary data.</text>
</comment>
<dbReference type="GO" id="GO:0030479">
    <property type="term" value="C:actin cortical patch"/>
    <property type="evidence" value="ECO:0007669"/>
    <property type="project" value="TreeGrafter"/>
</dbReference>
<accession>A0A854Q8K4</accession>
<evidence type="ECO:0008006" key="4">
    <source>
        <dbReference type="Google" id="ProtNLM"/>
    </source>
</evidence>
<dbReference type="Gene3D" id="1.25.40.90">
    <property type="match status" value="1"/>
</dbReference>
<feature type="region of interest" description="Disordered" evidence="1">
    <location>
        <begin position="597"/>
        <end position="679"/>
    </location>
</feature>
<proteinExistence type="predicted"/>
<protein>
    <recommendedName>
        <fullName evidence="4">VHS domain-containing protein</fullName>
    </recommendedName>
</protein>
<feature type="region of interest" description="Disordered" evidence="1">
    <location>
        <begin position="341"/>
        <end position="445"/>
    </location>
</feature>
<dbReference type="AlphaFoldDB" id="A0A854Q8K4"/>
<dbReference type="PANTHER" id="PTHR47789:SF2">
    <property type="entry name" value="VHS DOMAIN-CONTAINING PROTEIN"/>
    <property type="match status" value="1"/>
</dbReference>
<dbReference type="CDD" id="cd21383">
    <property type="entry name" value="GAT_GGA_Tom1-like"/>
    <property type="match status" value="1"/>
</dbReference>
<dbReference type="GO" id="GO:0051666">
    <property type="term" value="P:actin cortical patch localization"/>
    <property type="evidence" value="ECO:0007669"/>
    <property type="project" value="TreeGrafter"/>
</dbReference>
<feature type="region of interest" description="Disordered" evidence="1">
    <location>
        <begin position="810"/>
        <end position="1052"/>
    </location>
</feature>
<dbReference type="EMBL" id="AMKT01000101">
    <property type="protein sequence ID" value="OXG10852.1"/>
    <property type="molecule type" value="Genomic_DNA"/>
</dbReference>
<feature type="compositionally biased region" description="Basic and acidic residues" evidence="1">
    <location>
        <begin position="368"/>
        <end position="385"/>
    </location>
</feature>
<feature type="compositionally biased region" description="Pro residues" evidence="1">
    <location>
        <begin position="206"/>
        <end position="216"/>
    </location>
</feature>
<feature type="compositionally biased region" description="Low complexity" evidence="1">
    <location>
        <begin position="911"/>
        <end position="922"/>
    </location>
</feature>
<feature type="compositionally biased region" description="Basic and acidic residues" evidence="1">
    <location>
        <begin position="234"/>
        <end position="247"/>
    </location>
</feature>
<evidence type="ECO:0000313" key="2">
    <source>
        <dbReference type="EMBL" id="OXG10852.1"/>
    </source>
</evidence>
<feature type="compositionally biased region" description="Low complexity" evidence="1">
    <location>
        <begin position="176"/>
        <end position="190"/>
    </location>
</feature>
<feature type="compositionally biased region" description="Polar residues" evidence="1">
    <location>
        <begin position="886"/>
        <end position="908"/>
    </location>
</feature>
<feature type="compositionally biased region" description="Polar residues" evidence="1">
    <location>
        <begin position="822"/>
        <end position="833"/>
    </location>
</feature>
<name>A0A854Q8K4_CRYNE</name>
<feature type="compositionally biased region" description="Basic and acidic residues" evidence="1">
    <location>
        <begin position="1032"/>
        <end position="1041"/>
    </location>
</feature>
<feature type="compositionally biased region" description="Polar residues" evidence="1">
    <location>
        <begin position="221"/>
        <end position="233"/>
    </location>
</feature>
<evidence type="ECO:0000313" key="3">
    <source>
        <dbReference type="Proteomes" id="UP000199727"/>
    </source>
</evidence>
<organism evidence="2 3">
    <name type="scientific">Cryptococcus neoformans Tu259-1</name>
    <dbReference type="NCBI Taxonomy" id="1230072"/>
    <lineage>
        <taxon>Eukaryota</taxon>
        <taxon>Fungi</taxon>
        <taxon>Dikarya</taxon>
        <taxon>Basidiomycota</taxon>
        <taxon>Agaricomycotina</taxon>
        <taxon>Tremellomycetes</taxon>
        <taxon>Tremellales</taxon>
        <taxon>Cryptococcaceae</taxon>
        <taxon>Cryptococcus</taxon>
        <taxon>Cryptococcus neoformans species complex</taxon>
    </lineage>
</organism>
<dbReference type="PANTHER" id="PTHR47789">
    <property type="entry name" value="LAS SEVENTEEN-BINDING PROTEIN 5"/>
    <property type="match status" value="1"/>
</dbReference>
<dbReference type="InterPro" id="IPR008942">
    <property type="entry name" value="ENTH_VHS"/>
</dbReference>
<feature type="compositionally biased region" description="Basic and acidic residues" evidence="1">
    <location>
        <begin position="107"/>
        <end position="120"/>
    </location>
</feature>
<feature type="compositionally biased region" description="Polar residues" evidence="1">
    <location>
        <begin position="946"/>
        <end position="983"/>
    </location>
</feature>
<feature type="compositionally biased region" description="Basic and acidic residues" evidence="1">
    <location>
        <begin position="346"/>
        <end position="358"/>
    </location>
</feature>
<dbReference type="Proteomes" id="UP000199727">
    <property type="component" value="Unassembled WGS sequence"/>
</dbReference>
<dbReference type="GO" id="GO:0007015">
    <property type="term" value="P:actin filament organization"/>
    <property type="evidence" value="ECO:0007669"/>
    <property type="project" value="InterPro"/>
</dbReference>
<feature type="region of interest" description="Disordered" evidence="1">
    <location>
        <begin position="1"/>
        <end position="61"/>
    </location>
</feature>
<dbReference type="SUPFAM" id="SSF48464">
    <property type="entry name" value="ENTH/VHS domain"/>
    <property type="match status" value="1"/>
</dbReference>
<sequence length="1091" mass="119152">MKRIFRSTKSPIDPLPPPQQPSNVSNPPSGRSTPHHQGARSITALFGGGDNNENSSSHDYKWGFSLHHHSEVTPFPAEVRADVVPPPVSTKRKDKSITAPSLLEIKQMQEKEAQTEESRRRVPSQSAPPPPLQSPQRLSKGYQSSPLPDGWQGVPAQDEDCSYETYAQPLLVPNASFSQSPTNSNSSLTSGATHHTVFLPPGARAPTPPSTRPPYPLHMRYSQSSLHNSSTSVNKDEAAIKSGRERGYSSPASAVAVTPRNDQNYSSKLTKATRSPLSNAYGPPVDLPDLPTFPLPKPYTQGISTLAPSHYSHRGPSPVENLPNALSPTENIVVGLNNEAPTIPNPREEHQHPPELKEKKRFWGMGIRSDKKTKAKAHAEREHAAGHGQMQVIPQGDWRPSVDESRGSLEAWRDSESRSTSAHGHPVQFEEEPRSRLPGLDFGRKDHTATQVNDVTSAIQMLAASSDPSPVAIYEVCDRINHSDSSDSISKEAARALRKEFKHGNELERRNAAKLWLLLMRNVTVKGFRPYGSNKKFFQSLEPILFAPSSKPIVSPSTHRLLTDVIADLTFSYGMEKGCEMLVDVWKKVKLPQESDYGHPLSADHPIFNTNEAPSQPRPPTNQTANLQIQSPPSVSTSRHGSSPSHAHQALPPPSAPARHIQQQPASYGGPGYANLPSHGEDIRRLMEECTAAQESARLLGDALVYTRPEELDYKPVIREFYGKVFHAHESLTNQMDWAQAEASRSRERHVNLTLDGSVPNSMNANSETTPEERALAALFEAHAMLADVMKQHDELERMAQNEKELWEVRERSKKETKMDRSQQQLAATPINQSSSSRSPSPTPRIALPPTTIPQSNNPFRGSAQDAFRPRTPSPDRHTFPLISRVSASPGRTSSPLGPGPGSNNSHSHVGASNTGNNGANSKLRMGGPRPLPNPLKTMDGGANGSQGSLSTQADTVPSRSGTGDSNGSQSASINVGSIQSAVVNGDEVDGDELPRVPIKPSRKALGKRRAVIDEDNDFDPNDLFNPQPIDPRSRGCHANDDTSSDESLTTDAVFNAKPVVYAYDAYEERQKELKRLKEEEKRGIVGGSAG</sequence>
<dbReference type="InterPro" id="IPR045007">
    <property type="entry name" value="LSB5"/>
</dbReference>
<feature type="compositionally biased region" description="Basic residues" evidence="1">
    <location>
        <begin position="1001"/>
        <end position="1010"/>
    </location>
</feature>
<feature type="compositionally biased region" description="Basic and acidic residues" evidence="1">
    <location>
        <begin position="810"/>
        <end position="821"/>
    </location>
</feature>
<dbReference type="OrthoDB" id="10255964at2759"/>